<name>A0A8S5SHV9_9CAUD</name>
<protein>
    <submittedName>
        <fullName evidence="1">Uncharacterized protein</fullName>
    </submittedName>
</protein>
<reference evidence="1" key="1">
    <citation type="journal article" date="2021" name="Proc. Natl. Acad. Sci. U.S.A.">
        <title>A Catalog of Tens of Thousands of Viruses from Human Metagenomes Reveals Hidden Associations with Chronic Diseases.</title>
        <authorList>
            <person name="Tisza M.J."/>
            <person name="Buck C.B."/>
        </authorList>
    </citation>
    <scope>NUCLEOTIDE SEQUENCE</scope>
    <source>
        <strain evidence="1">Ct9zP9</strain>
    </source>
</reference>
<proteinExistence type="predicted"/>
<organism evidence="1">
    <name type="scientific">Siphoviridae sp. ct9zP9</name>
    <dbReference type="NCBI Taxonomy" id="2827795"/>
    <lineage>
        <taxon>Viruses</taxon>
        <taxon>Duplodnaviria</taxon>
        <taxon>Heunggongvirae</taxon>
        <taxon>Uroviricota</taxon>
        <taxon>Caudoviricetes</taxon>
    </lineage>
</organism>
<evidence type="ECO:0000313" key="1">
    <source>
        <dbReference type="EMBL" id="DAF50202.1"/>
    </source>
</evidence>
<dbReference type="EMBL" id="BK032593">
    <property type="protein sequence ID" value="DAF50202.1"/>
    <property type="molecule type" value="Genomic_DNA"/>
</dbReference>
<sequence>MYNHLLAIGLYHDTALFSIPIFQLRRNAYERRNTKTW</sequence>
<accession>A0A8S5SHV9</accession>